<comment type="caution">
    <text evidence="1">The sequence shown here is derived from an EMBL/GenBank/DDBJ whole genome shotgun (WGS) entry which is preliminary data.</text>
</comment>
<dbReference type="EMBL" id="BAABAS010000007">
    <property type="protein sequence ID" value="GAA4234118.1"/>
    <property type="molecule type" value="Genomic_DNA"/>
</dbReference>
<keyword evidence="2" id="KW-1185">Reference proteome</keyword>
<name>A0ABP8C5N6_9ACTN</name>
<accession>A0ABP8C5N6</accession>
<reference evidence="2" key="1">
    <citation type="journal article" date="2019" name="Int. J. Syst. Evol. Microbiol.">
        <title>The Global Catalogue of Microorganisms (GCM) 10K type strain sequencing project: providing services to taxonomists for standard genome sequencing and annotation.</title>
        <authorList>
            <consortium name="The Broad Institute Genomics Platform"/>
            <consortium name="The Broad Institute Genome Sequencing Center for Infectious Disease"/>
            <person name="Wu L."/>
            <person name="Ma J."/>
        </authorList>
    </citation>
    <scope>NUCLEOTIDE SEQUENCE [LARGE SCALE GENOMIC DNA]</scope>
    <source>
        <strain evidence="2">JCM 17440</strain>
    </source>
</reference>
<evidence type="ECO:0008006" key="3">
    <source>
        <dbReference type="Google" id="ProtNLM"/>
    </source>
</evidence>
<protein>
    <recommendedName>
        <fullName evidence="3">Secreted protein</fullName>
    </recommendedName>
</protein>
<sequence>MLYRGTGPAQGESTWPLSSVPVVTVAATAVMSGGAGLTASADQSCDPKEVRFWEDANFGGNDVLTTQSYENNWPNWIENKDSAASNHGTTGLGVRVHDYHDYKARIWCIPAAVSWGRLNPQDRGSSHGWGYC</sequence>
<proteinExistence type="predicted"/>
<evidence type="ECO:0000313" key="1">
    <source>
        <dbReference type="EMBL" id="GAA4234118.1"/>
    </source>
</evidence>
<dbReference type="Proteomes" id="UP001501710">
    <property type="component" value="Unassembled WGS sequence"/>
</dbReference>
<evidence type="ECO:0000313" key="2">
    <source>
        <dbReference type="Proteomes" id="UP001501710"/>
    </source>
</evidence>
<dbReference type="Pfam" id="PF03995">
    <property type="entry name" value="Inhibitor_I36"/>
    <property type="match status" value="1"/>
</dbReference>
<organism evidence="1 2">
    <name type="scientific">Actinomadura meridiana</name>
    <dbReference type="NCBI Taxonomy" id="559626"/>
    <lineage>
        <taxon>Bacteria</taxon>
        <taxon>Bacillati</taxon>
        <taxon>Actinomycetota</taxon>
        <taxon>Actinomycetes</taxon>
        <taxon>Streptosporangiales</taxon>
        <taxon>Thermomonosporaceae</taxon>
        <taxon>Actinomadura</taxon>
    </lineage>
</organism>
<gene>
    <name evidence="1" type="ORF">GCM10022254_38250</name>
</gene>